<dbReference type="PANTHER" id="PTHR24220:SF683">
    <property type="entry name" value="ABC TRANSPORTER ATP-BINDING PROTEIN"/>
    <property type="match status" value="1"/>
</dbReference>
<evidence type="ECO:0000256" key="1">
    <source>
        <dbReference type="ARBA" id="ARBA00022448"/>
    </source>
</evidence>
<proteinExistence type="predicted"/>
<dbReference type="InterPro" id="IPR015854">
    <property type="entry name" value="ABC_transpr_LolD-like"/>
</dbReference>
<dbReference type="eggNOG" id="COG1136">
    <property type="taxonomic scope" value="Bacteria"/>
</dbReference>
<gene>
    <name evidence="5" type="ORF">CARG_01390</name>
</gene>
<name>U3GSN8_9CORY</name>
<dbReference type="GO" id="GO:0022857">
    <property type="term" value="F:transmembrane transporter activity"/>
    <property type="evidence" value="ECO:0007669"/>
    <property type="project" value="TreeGrafter"/>
</dbReference>
<dbReference type="InterPro" id="IPR027417">
    <property type="entry name" value="P-loop_NTPase"/>
</dbReference>
<dbReference type="Gene3D" id="3.40.50.300">
    <property type="entry name" value="P-loop containing nucleotide triphosphate hydrolases"/>
    <property type="match status" value="1"/>
</dbReference>
<protein>
    <recommendedName>
        <fullName evidence="4">ABC transporter domain-containing protein</fullName>
    </recommendedName>
</protein>
<dbReference type="CDD" id="cd03255">
    <property type="entry name" value="ABC_MJ0796_LolCDE_FtsE"/>
    <property type="match status" value="1"/>
</dbReference>
<dbReference type="PATRIC" id="fig|1348662.3.peg.273"/>
<evidence type="ECO:0000256" key="2">
    <source>
        <dbReference type="ARBA" id="ARBA00022741"/>
    </source>
</evidence>
<dbReference type="OrthoDB" id="9802264at2"/>
<dbReference type="GeneID" id="78249149"/>
<dbReference type="InterPro" id="IPR003439">
    <property type="entry name" value="ABC_transporter-like_ATP-bd"/>
</dbReference>
<dbReference type="Proteomes" id="UP000016943">
    <property type="component" value="Chromosome"/>
</dbReference>
<dbReference type="GO" id="GO:0098796">
    <property type="term" value="C:membrane protein complex"/>
    <property type="evidence" value="ECO:0007669"/>
    <property type="project" value="UniProtKB-ARBA"/>
</dbReference>
<dbReference type="KEGG" id="caz:CARG_01390"/>
<reference evidence="5 6" key="1">
    <citation type="journal article" date="2013" name="Genome Announc.">
        <title>Whole-Genome Sequence of the Clinical Strain Corynebacterium argentoratense DSM 44202, Isolated from a Human Throat Specimen.</title>
        <authorList>
            <person name="Bomholt C."/>
            <person name="Glaub A."/>
            <person name="Gravermann K."/>
            <person name="Albersmeier A."/>
            <person name="Brinkrolf K."/>
            <person name="Ruckert C."/>
            <person name="Tauch A."/>
        </authorList>
    </citation>
    <scope>NUCLEOTIDE SEQUENCE [LARGE SCALE GENOMIC DNA]</scope>
    <source>
        <strain evidence="5">DSM 44202</strain>
    </source>
</reference>
<keyword evidence="6" id="KW-1185">Reference proteome</keyword>
<dbReference type="AlphaFoldDB" id="U3GSN8"/>
<dbReference type="RefSeq" id="WP_020975591.1">
    <property type="nucleotide sequence ID" value="NC_022198.1"/>
</dbReference>
<dbReference type="PANTHER" id="PTHR24220">
    <property type="entry name" value="IMPORT ATP-BINDING PROTEIN"/>
    <property type="match status" value="1"/>
</dbReference>
<dbReference type="HOGENOM" id="CLU_000604_1_22_11"/>
<accession>U3GSN8</accession>
<keyword evidence="1" id="KW-0813">Transport</keyword>
<dbReference type="GO" id="GO:0005524">
    <property type="term" value="F:ATP binding"/>
    <property type="evidence" value="ECO:0007669"/>
    <property type="project" value="UniProtKB-KW"/>
</dbReference>
<dbReference type="InterPro" id="IPR017911">
    <property type="entry name" value="MacB-like_ATP-bd"/>
</dbReference>
<dbReference type="GO" id="GO:0005886">
    <property type="term" value="C:plasma membrane"/>
    <property type="evidence" value="ECO:0007669"/>
    <property type="project" value="TreeGrafter"/>
</dbReference>
<dbReference type="FunFam" id="3.40.50.300:FF:000032">
    <property type="entry name" value="Export ABC transporter ATP-binding protein"/>
    <property type="match status" value="1"/>
</dbReference>
<keyword evidence="3" id="KW-0067">ATP-binding</keyword>
<organism evidence="5 6">
    <name type="scientific">Corynebacterium argentoratense DSM 44202</name>
    <dbReference type="NCBI Taxonomy" id="1348662"/>
    <lineage>
        <taxon>Bacteria</taxon>
        <taxon>Bacillati</taxon>
        <taxon>Actinomycetota</taxon>
        <taxon>Actinomycetes</taxon>
        <taxon>Mycobacteriales</taxon>
        <taxon>Corynebacteriaceae</taxon>
        <taxon>Corynebacterium</taxon>
    </lineage>
</organism>
<dbReference type="SUPFAM" id="SSF52540">
    <property type="entry name" value="P-loop containing nucleoside triphosphate hydrolases"/>
    <property type="match status" value="1"/>
</dbReference>
<dbReference type="EMBL" id="CP006365">
    <property type="protein sequence ID" value="AGU14460.1"/>
    <property type="molecule type" value="Genomic_DNA"/>
</dbReference>
<evidence type="ECO:0000256" key="3">
    <source>
        <dbReference type="ARBA" id="ARBA00022840"/>
    </source>
</evidence>
<evidence type="ECO:0000259" key="4">
    <source>
        <dbReference type="PROSITE" id="PS50893"/>
    </source>
</evidence>
<dbReference type="SMART" id="SM00382">
    <property type="entry name" value="AAA"/>
    <property type="match status" value="1"/>
</dbReference>
<dbReference type="PROSITE" id="PS00211">
    <property type="entry name" value="ABC_TRANSPORTER_1"/>
    <property type="match status" value="1"/>
</dbReference>
<dbReference type="PROSITE" id="PS50893">
    <property type="entry name" value="ABC_TRANSPORTER_2"/>
    <property type="match status" value="1"/>
</dbReference>
<evidence type="ECO:0000313" key="5">
    <source>
        <dbReference type="EMBL" id="AGU14460.1"/>
    </source>
</evidence>
<feature type="domain" description="ABC transporter" evidence="4">
    <location>
        <begin position="9"/>
        <end position="236"/>
    </location>
</feature>
<evidence type="ECO:0000313" key="6">
    <source>
        <dbReference type="Proteomes" id="UP000016943"/>
    </source>
</evidence>
<dbReference type="STRING" id="1348662.CARG_01390"/>
<dbReference type="InterPro" id="IPR017871">
    <property type="entry name" value="ABC_transporter-like_CS"/>
</dbReference>
<dbReference type="InterPro" id="IPR003593">
    <property type="entry name" value="AAA+_ATPase"/>
</dbReference>
<dbReference type="Pfam" id="PF00005">
    <property type="entry name" value="ABC_tran"/>
    <property type="match status" value="1"/>
</dbReference>
<dbReference type="GO" id="GO:0016887">
    <property type="term" value="F:ATP hydrolysis activity"/>
    <property type="evidence" value="ECO:0007669"/>
    <property type="project" value="InterPro"/>
</dbReference>
<sequence length="236" mass="25662">MSNDVDLLLALRGVTKTFNPGTPSELTVIPGLDMDVARGEFVSVVGASGCGKSTLMNIIGLLDKPTTGGYWFNGVNMLELHDNELAHYRSENIGFVFQNFSLIGRISAQKNVELPMMYAGMGRKERADRARELLDMVGMGDRLGHQPNQLSGGQKQRVAIARALANNPDLLLADEPTGALDSSTGRLVMDLFHDLNQTHGKTIVFITHNPELADETERVITMIDGRVDNATLLGAQ</sequence>
<keyword evidence="2" id="KW-0547">Nucleotide-binding</keyword>